<dbReference type="SUPFAM" id="SSF52777">
    <property type="entry name" value="CoA-dependent acyltransferases"/>
    <property type="match status" value="2"/>
</dbReference>
<proteinExistence type="predicted"/>
<dbReference type="EMBL" id="CR382123">
    <property type="protein sequence ID" value="CAH01594.1"/>
    <property type="molecule type" value="Genomic_DNA"/>
</dbReference>
<dbReference type="eggNOG" id="ENOG502RC91">
    <property type="taxonomic scope" value="Eukaryota"/>
</dbReference>
<dbReference type="STRING" id="284590.Q6CTJ6"/>
<sequence length="435" mass="49273">MRLLSALENFFWQRSKNDYHPGFIVSVLLNKPIPDDVLAEAIRLTGEDFPVLFQQIEETNSDSLPVIVPIRKTLVTEDVIRHVDDDECNHLFQNYKMKATDDQCSWVVFVKENRLSLMADHTLFDGMSSYNVLNSIIKYANKGVRSTNGLIYNANAPLLPPQHPYDELETNMMGNIKAKIAPFWIQYVSPLVSKVLPTQNFNFPEFDLQKHLYDEAGKLKQDNCYYSWNIPPKDLKTVLQSCRDHNVTLSVWICARVTEQLSKASDSTAGNLINIQIPMNMRPYLMRVLHKNSNSIAVGNYVSVSACTVDISKDELEQWSLAQNIQEQLEKSKSDPAAAIEYIKLLKQVNVAKFLKSKYAATIPETAFELSNLGVLDPSSANDEYQLLNAQFHQPKFVSSILCCSSISTRLGGLTVNISYPPTLDKVLRPLFEDL</sequence>
<evidence type="ECO:0000313" key="2">
    <source>
        <dbReference type="Proteomes" id="UP000000598"/>
    </source>
</evidence>
<dbReference type="Pfam" id="PF07247">
    <property type="entry name" value="AATase"/>
    <property type="match status" value="1"/>
</dbReference>
<dbReference type="OMA" id="TEINHIF"/>
<dbReference type="FunCoup" id="Q6CTJ6">
    <property type="interactions" value="18"/>
</dbReference>
<dbReference type="InterPro" id="IPR052058">
    <property type="entry name" value="Alcohol_O-acetyltransferase"/>
</dbReference>
<dbReference type="InParanoid" id="Q6CTJ6"/>
<name>Q6CTJ6_KLULA</name>
<protein>
    <submittedName>
        <fullName evidence="1">KLLA0C12243p</fullName>
    </submittedName>
</protein>
<dbReference type="HOGENOM" id="CLU_599872_0_0_1"/>
<dbReference type="KEGG" id="kla:KLLA0_C12243g"/>
<keyword evidence="2" id="KW-1185">Reference proteome</keyword>
<organism evidence="1 2">
    <name type="scientific">Kluyveromyces lactis (strain ATCC 8585 / CBS 2359 / DSM 70799 / NBRC 1267 / NRRL Y-1140 / WM37)</name>
    <name type="common">Yeast</name>
    <name type="synonym">Candida sphaerica</name>
    <dbReference type="NCBI Taxonomy" id="284590"/>
    <lineage>
        <taxon>Eukaryota</taxon>
        <taxon>Fungi</taxon>
        <taxon>Dikarya</taxon>
        <taxon>Ascomycota</taxon>
        <taxon>Saccharomycotina</taxon>
        <taxon>Saccharomycetes</taxon>
        <taxon>Saccharomycetales</taxon>
        <taxon>Saccharomycetaceae</taxon>
        <taxon>Kluyveromyces</taxon>
    </lineage>
</organism>
<dbReference type="InterPro" id="IPR010828">
    <property type="entry name" value="Atf2/Sli1-like"/>
</dbReference>
<dbReference type="PaxDb" id="284590-Q6CTJ6"/>
<evidence type="ECO:0000313" key="1">
    <source>
        <dbReference type="EMBL" id="CAH01594.1"/>
    </source>
</evidence>
<gene>
    <name evidence="1" type="ORF">KLLA0_C12243g</name>
</gene>
<dbReference type="GO" id="GO:0008080">
    <property type="term" value="F:N-acetyltransferase activity"/>
    <property type="evidence" value="ECO:0007669"/>
    <property type="project" value="TreeGrafter"/>
</dbReference>
<dbReference type="Proteomes" id="UP000000598">
    <property type="component" value="Chromosome C"/>
</dbReference>
<dbReference type="AlphaFoldDB" id="Q6CTJ6"/>
<dbReference type="PANTHER" id="PTHR28037:SF1">
    <property type="entry name" value="ALCOHOL O-ACETYLTRANSFERASE 1-RELATED"/>
    <property type="match status" value="1"/>
</dbReference>
<accession>Q6CTJ6</accession>
<dbReference type="PANTHER" id="PTHR28037">
    <property type="entry name" value="ALCOHOL O-ACETYLTRANSFERASE 1-RELATED"/>
    <property type="match status" value="1"/>
</dbReference>
<reference evidence="1 2" key="1">
    <citation type="journal article" date="2004" name="Nature">
        <title>Genome evolution in yeasts.</title>
        <authorList>
            <consortium name="Genolevures"/>
            <person name="Dujon B."/>
            <person name="Sherman D."/>
            <person name="Fischer G."/>
            <person name="Durrens P."/>
            <person name="Casaregola S."/>
            <person name="Lafontaine I."/>
            <person name="de Montigny J."/>
            <person name="Marck C."/>
            <person name="Neuveglise C."/>
            <person name="Talla E."/>
            <person name="Goffard N."/>
            <person name="Frangeul L."/>
            <person name="Aigle M."/>
            <person name="Anthouard V."/>
            <person name="Babour A."/>
            <person name="Barbe V."/>
            <person name="Barnay S."/>
            <person name="Blanchin S."/>
            <person name="Beckerich J.M."/>
            <person name="Beyne E."/>
            <person name="Bleykasten C."/>
            <person name="Boisrame A."/>
            <person name="Boyer J."/>
            <person name="Cattolico L."/>
            <person name="Confanioleri F."/>
            <person name="de Daruvar A."/>
            <person name="Despons L."/>
            <person name="Fabre E."/>
            <person name="Fairhead C."/>
            <person name="Ferry-Dumazet H."/>
            <person name="Groppi A."/>
            <person name="Hantraye F."/>
            <person name="Hennequin C."/>
            <person name="Jauniaux N."/>
            <person name="Joyet P."/>
            <person name="Kachouri R."/>
            <person name="Kerrest A."/>
            <person name="Koszul R."/>
            <person name="Lemaire M."/>
            <person name="Lesur I."/>
            <person name="Ma L."/>
            <person name="Muller H."/>
            <person name="Nicaud J.M."/>
            <person name="Nikolski M."/>
            <person name="Oztas S."/>
            <person name="Ozier-Kalogeropoulos O."/>
            <person name="Pellenz S."/>
            <person name="Potier S."/>
            <person name="Richard G.F."/>
            <person name="Straub M.L."/>
            <person name="Suleau A."/>
            <person name="Swennene D."/>
            <person name="Tekaia F."/>
            <person name="Wesolowski-Louvel M."/>
            <person name="Westhof E."/>
            <person name="Wirth B."/>
            <person name="Zeniou-Meyer M."/>
            <person name="Zivanovic I."/>
            <person name="Bolotin-Fukuhara M."/>
            <person name="Thierry A."/>
            <person name="Bouchier C."/>
            <person name="Caudron B."/>
            <person name="Scarpelli C."/>
            <person name="Gaillardin C."/>
            <person name="Weissenbach J."/>
            <person name="Wincker P."/>
            <person name="Souciet J.L."/>
        </authorList>
    </citation>
    <scope>NUCLEOTIDE SEQUENCE [LARGE SCALE GENOMIC DNA]</scope>
    <source>
        <strain evidence="2">ATCC 8585 / CBS 2359 / DSM 70799 / NBRC 1267 / NRRL Y-1140 / WM37</strain>
    </source>
</reference>